<evidence type="ECO:0000256" key="1">
    <source>
        <dbReference type="SAM" id="Phobius"/>
    </source>
</evidence>
<feature type="transmembrane region" description="Helical" evidence="1">
    <location>
        <begin position="20"/>
        <end position="41"/>
    </location>
</feature>
<dbReference type="KEGG" id="ccai:NAS2_0834"/>
<dbReference type="AlphaFoldDB" id="A0A4P2VFG7"/>
<dbReference type="EMBL" id="AP018732">
    <property type="protein sequence ID" value="BBE42223.1"/>
    <property type="molecule type" value="Genomic_DNA"/>
</dbReference>
<name>A0A4P2VFG7_9ARCH</name>
<keyword evidence="1" id="KW-0812">Transmembrane</keyword>
<dbReference type="NCBIfam" id="TIGR02537">
    <property type="entry name" value="arch_flag_Nterm"/>
    <property type="match status" value="1"/>
</dbReference>
<dbReference type="RefSeq" id="WP_232085618.1">
    <property type="nucleotide sequence ID" value="NZ_AP018732.1"/>
</dbReference>
<organism evidence="2 3">
    <name type="scientific">Conexivisphaera calida</name>
    <dbReference type="NCBI Taxonomy" id="1874277"/>
    <lineage>
        <taxon>Archaea</taxon>
        <taxon>Nitrososphaerota</taxon>
        <taxon>Conexivisphaeria</taxon>
        <taxon>Conexivisphaerales</taxon>
        <taxon>Conexivisphaeraceae</taxon>
        <taxon>Conexivisphaera</taxon>
    </lineage>
</organism>
<keyword evidence="1" id="KW-1133">Transmembrane helix</keyword>
<evidence type="ECO:0000313" key="2">
    <source>
        <dbReference type="EMBL" id="BBE42223.1"/>
    </source>
</evidence>
<evidence type="ECO:0000313" key="3">
    <source>
        <dbReference type="Proteomes" id="UP000509448"/>
    </source>
</evidence>
<dbReference type="Proteomes" id="UP000509448">
    <property type="component" value="Chromosome"/>
</dbReference>
<keyword evidence="1" id="KW-0472">Membrane</keyword>
<evidence type="ECO:0008006" key="4">
    <source>
        <dbReference type="Google" id="ProtNLM"/>
    </source>
</evidence>
<accession>A0A4P2VFG7</accession>
<sequence>MEITAKRSRSRSKAKAISPIIATLILIVITVVAGVALYGFVSGFMAKTTSSTGTFSSASLSIQAASVSATKGFTILVTNTGSTPVTVTAISLINGSTNSLMCSTTSSIKISPSTTVSITGNSSNCTSGVYPTESGGYVIVQVMTSGGAYVDYGTTVSP</sequence>
<protein>
    <recommendedName>
        <fullName evidence="4">Archaeal Type IV pilin N-terminal domain-containing protein</fullName>
    </recommendedName>
</protein>
<keyword evidence="3" id="KW-1185">Reference proteome</keyword>
<gene>
    <name evidence="2" type="ORF">NAS2_0834</name>
</gene>
<dbReference type="InterPro" id="IPR013373">
    <property type="entry name" value="Flagellin/pilin_N_arc"/>
</dbReference>
<dbReference type="GeneID" id="55584645"/>
<proteinExistence type="predicted"/>
<reference evidence="2 3" key="1">
    <citation type="journal article" date="2019" name="ISME J.">
        <title>Isolation and characterization of a thermophilic sulfur- and iron-reducing thaumarchaeote from a terrestrial acidic hot spring.</title>
        <authorList>
            <person name="Kato S."/>
            <person name="Itoh T."/>
            <person name="Yuki M."/>
            <person name="Nagamori M."/>
            <person name="Ohnishi M."/>
            <person name="Uematsu K."/>
            <person name="Suzuki K."/>
            <person name="Takashina T."/>
            <person name="Ohkuma M."/>
        </authorList>
    </citation>
    <scope>NUCLEOTIDE SEQUENCE [LARGE SCALE GENOMIC DNA]</scope>
    <source>
        <strain evidence="2 3">NAS-02</strain>
    </source>
</reference>